<dbReference type="RefSeq" id="WP_203890769.1">
    <property type="nucleotide sequence ID" value="NZ_BOOH01000019.1"/>
</dbReference>
<protein>
    <submittedName>
        <fullName evidence="1">Uncharacterized protein</fullName>
    </submittedName>
</protein>
<organism evidence="1 2">
    <name type="scientific">Planobispora longispora</name>
    <dbReference type="NCBI Taxonomy" id="28887"/>
    <lineage>
        <taxon>Bacteria</taxon>
        <taxon>Bacillati</taxon>
        <taxon>Actinomycetota</taxon>
        <taxon>Actinomycetes</taxon>
        <taxon>Streptosporangiales</taxon>
        <taxon>Streptosporangiaceae</taxon>
        <taxon>Planobispora</taxon>
    </lineage>
</organism>
<dbReference type="EMBL" id="BOOH01000019">
    <property type="protein sequence ID" value="GIH76157.1"/>
    <property type="molecule type" value="Genomic_DNA"/>
</dbReference>
<evidence type="ECO:0000313" key="2">
    <source>
        <dbReference type="Proteomes" id="UP000616724"/>
    </source>
</evidence>
<evidence type="ECO:0000313" key="1">
    <source>
        <dbReference type="EMBL" id="GIH76157.1"/>
    </source>
</evidence>
<proteinExistence type="predicted"/>
<name>A0A8J3W4U8_9ACTN</name>
<dbReference type="Proteomes" id="UP000616724">
    <property type="component" value="Unassembled WGS sequence"/>
</dbReference>
<gene>
    <name evidence="1" type="ORF">Plo01_25860</name>
</gene>
<dbReference type="AlphaFoldDB" id="A0A8J3W4U8"/>
<accession>A0A8J3W4U8</accession>
<comment type="caution">
    <text evidence="1">The sequence shown here is derived from an EMBL/GenBank/DDBJ whole genome shotgun (WGS) entry which is preliminary data.</text>
</comment>
<reference evidence="1 2" key="1">
    <citation type="submission" date="2021-01" db="EMBL/GenBank/DDBJ databases">
        <title>Whole genome shotgun sequence of Planobispora longispora NBRC 13918.</title>
        <authorList>
            <person name="Komaki H."/>
            <person name="Tamura T."/>
        </authorList>
    </citation>
    <scope>NUCLEOTIDE SEQUENCE [LARGE SCALE GENOMIC DNA]</scope>
    <source>
        <strain evidence="1 2">NBRC 13918</strain>
    </source>
</reference>
<sequence length="140" mass="16363">MSRYHGPHHKGYSKQLKALKRAEAEARAAATPLERMRATRRLVEDVRRPPREPLLVHDVSTWRPWQRPGFFDELFAWLARYDIDEHVTYRLEIWQVRGLHACVFQYRTSGGDFFLDPATGDIARRPPYLVPVDTMPPALP</sequence>
<keyword evidence="2" id="KW-1185">Reference proteome</keyword>